<dbReference type="SUPFAM" id="SSF51735">
    <property type="entry name" value="NAD(P)-binding Rossmann-fold domains"/>
    <property type="match status" value="1"/>
</dbReference>
<dbReference type="Proteomes" id="UP001499967">
    <property type="component" value="Unassembled WGS sequence"/>
</dbReference>
<dbReference type="PANTHER" id="PTHR43781:SF1">
    <property type="entry name" value="SACCHAROPINE DEHYDROGENASE"/>
    <property type="match status" value="1"/>
</dbReference>
<name>A0ABN1PNS0_9PSEU</name>
<dbReference type="EMBL" id="BAAAHP010000049">
    <property type="protein sequence ID" value="GAA0930458.1"/>
    <property type="molecule type" value="Genomic_DNA"/>
</dbReference>
<dbReference type="InterPro" id="IPR005097">
    <property type="entry name" value="Sacchrp_dh_NADP-bd"/>
</dbReference>
<proteinExistence type="predicted"/>
<dbReference type="InterPro" id="IPR036291">
    <property type="entry name" value="NAD(P)-bd_dom_sf"/>
</dbReference>
<evidence type="ECO:0000313" key="3">
    <source>
        <dbReference type="Proteomes" id="UP001499967"/>
    </source>
</evidence>
<sequence>MSEIWVLGATGRIGRAVTSRLRDRGQAVAVVGRDAGRLRAVADGSARVVTAGSAEAVAAEITRQRPTVVVNTIGDYANTAVPIARAGMPGGHYVDLADDLVALPRLFALHEEAAAAGSTLVTAAGFGALATEAVVVALCAGRARPSRVHVDALSSVAVEAGVVGAAYATSIVDVLTSGGRRIEDGHLVETRLGADPRHLALPDGQTARAAALPAGELLVAHRASGAPTVTAASSLVPTGPLARAVLPVAARALSVPALRRLAIRGLGRVTVGARPRPRQHSWGHAVVEWPDGTRREGWLRAADGMGFTVDAATEVAVRLAAGGGRPGAATPAVTFGPEVAVAAGAHLLLDQVGA</sequence>
<feature type="domain" description="Saccharopine dehydrogenase NADP binding" evidence="1">
    <location>
        <begin position="4"/>
        <end position="121"/>
    </location>
</feature>
<reference evidence="2 3" key="1">
    <citation type="journal article" date="2019" name="Int. J. Syst. Evol. Microbiol.">
        <title>The Global Catalogue of Microorganisms (GCM) 10K type strain sequencing project: providing services to taxonomists for standard genome sequencing and annotation.</title>
        <authorList>
            <consortium name="The Broad Institute Genomics Platform"/>
            <consortium name="The Broad Institute Genome Sequencing Center for Infectious Disease"/>
            <person name="Wu L."/>
            <person name="Ma J."/>
        </authorList>
    </citation>
    <scope>NUCLEOTIDE SEQUENCE [LARGE SCALE GENOMIC DNA]</scope>
    <source>
        <strain evidence="2 3">JCM 11117</strain>
    </source>
</reference>
<protein>
    <submittedName>
        <fullName evidence="2">Saccharopine dehydrogenase NADP-binding domain-containing protein</fullName>
    </submittedName>
</protein>
<accession>A0ABN1PNS0</accession>
<comment type="caution">
    <text evidence="2">The sequence shown here is derived from an EMBL/GenBank/DDBJ whole genome shotgun (WGS) entry which is preliminary data.</text>
</comment>
<dbReference type="Pfam" id="PF03435">
    <property type="entry name" value="Sacchrp_dh_NADP"/>
    <property type="match status" value="1"/>
</dbReference>
<keyword evidence="3" id="KW-1185">Reference proteome</keyword>
<gene>
    <name evidence="2" type="ORF">GCM10009559_17860</name>
</gene>
<dbReference type="PANTHER" id="PTHR43781">
    <property type="entry name" value="SACCHAROPINE DEHYDROGENASE"/>
    <property type="match status" value="1"/>
</dbReference>
<evidence type="ECO:0000313" key="2">
    <source>
        <dbReference type="EMBL" id="GAA0930458.1"/>
    </source>
</evidence>
<dbReference type="RefSeq" id="WP_343940796.1">
    <property type="nucleotide sequence ID" value="NZ_BAAAHP010000049.1"/>
</dbReference>
<evidence type="ECO:0000259" key="1">
    <source>
        <dbReference type="Pfam" id="PF03435"/>
    </source>
</evidence>
<dbReference type="Gene3D" id="3.40.50.720">
    <property type="entry name" value="NAD(P)-binding Rossmann-like Domain"/>
    <property type="match status" value="1"/>
</dbReference>
<organism evidence="2 3">
    <name type="scientific">Pseudonocardia zijingensis</name>
    <dbReference type="NCBI Taxonomy" id="153376"/>
    <lineage>
        <taxon>Bacteria</taxon>
        <taxon>Bacillati</taxon>
        <taxon>Actinomycetota</taxon>
        <taxon>Actinomycetes</taxon>
        <taxon>Pseudonocardiales</taxon>
        <taxon>Pseudonocardiaceae</taxon>
        <taxon>Pseudonocardia</taxon>
    </lineage>
</organism>